<dbReference type="GO" id="GO:0004607">
    <property type="term" value="F:phosphatidylcholine-sterol O-acyltransferase activity"/>
    <property type="evidence" value="ECO:0007669"/>
    <property type="project" value="UniProtKB-EC"/>
</dbReference>
<dbReference type="InterPro" id="IPR036514">
    <property type="entry name" value="SGNH_hydro_sf"/>
</dbReference>
<comment type="caution">
    <text evidence="2">The sequence shown here is derived from an EMBL/GenBank/DDBJ whole genome shotgun (WGS) entry which is preliminary data.</text>
</comment>
<name>A0ABR5QY66_9GAMM</name>
<evidence type="ECO:0000256" key="1">
    <source>
        <dbReference type="ARBA" id="ARBA00008668"/>
    </source>
</evidence>
<dbReference type="SUPFAM" id="SSF52266">
    <property type="entry name" value="SGNH hydrolase"/>
    <property type="match status" value="1"/>
</dbReference>
<evidence type="ECO:0000313" key="2">
    <source>
        <dbReference type="EMBL" id="KTD05900.1"/>
    </source>
</evidence>
<protein>
    <submittedName>
        <fullName evidence="2">Lysophospholipase A</fullName>
        <ecNumber evidence="2">2.3.1.43</ecNumber>
    </submittedName>
</protein>
<dbReference type="NCBIfam" id="NF045906">
    <property type="entry name" value="LysophlipPlaALeg"/>
    <property type="match status" value="1"/>
</dbReference>
<dbReference type="RefSeq" id="WP_058499782.1">
    <property type="nucleotide sequence ID" value="NZ_CAAAHW010000002.1"/>
</dbReference>
<dbReference type="PANTHER" id="PTHR22835">
    <property type="entry name" value="ZINC FINGER FYVE DOMAIN CONTAINING PROTEIN"/>
    <property type="match status" value="1"/>
</dbReference>
<proteinExistence type="inferred from homology"/>
<dbReference type="InterPro" id="IPR001087">
    <property type="entry name" value="GDSL"/>
</dbReference>
<dbReference type="EMBL" id="LNYE01000029">
    <property type="protein sequence ID" value="KTD05900.1"/>
    <property type="molecule type" value="Genomic_DNA"/>
</dbReference>
<evidence type="ECO:0000313" key="3">
    <source>
        <dbReference type="Proteomes" id="UP000054691"/>
    </source>
</evidence>
<keyword evidence="2" id="KW-0012">Acyltransferase</keyword>
<dbReference type="Proteomes" id="UP000054691">
    <property type="component" value="Unassembled WGS sequence"/>
</dbReference>
<keyword evidence="3" id="KW-1185">Reference proteome</keyword>
<keyword evidence="2" id="KW-0808">Transferase</keyword>
<dbReference type="PANTHER" id="PTHR22835:SF659">
    <property type="entry name" value="GDSL LIPASE_ACYLHYDROLASE, PUTATIVE (AFU_ORTHOLOGUE AFUA_2G00510)-RELATED"/>
    <property type="match status" value="1"/>
</dbReference>
<gene>
    <name evidence="2" type="primary">plaA</name>
    <name evidence="2" type="ORF">Lgra_2677</name>
</gene>
<dbReference type="EC" id="2.3.1.43" evidence="2"/>
<organism evidence="2 3">
    <name type="scientific">Legionella gratiana</name>
    <dbReference type="NCBI Taxonomy" id="45066"/>
    <lineage>
        <taxon>Bacteria</taxon>
        <taxon>Pseudomonadati</taxon>
        <taxon>Pseudomonadota</taxon>
        <taxon>Gammaproteobacteria</taxon>
        <taxon>Legionellales</taxon>
        <taxon>Legionellaceae</taxon>
        <taxon>Legionella</taxon>
    </lineage>
</organism>
<dbReference type="CDD" id="cd01846">
    <property type="entry name" value="fatty_acyltransferase_like"/>
    <property type="match status" value="1"/>
</dbReference>
<sequence>MRLLATIGAFLFSGIISATPLHNIVIFGDSLSDNGNLYEFMKKQIPQSPPYYEGRFSNGPVWIEHVIASYFPENPSDHLFDYAFGGAGVSEEEGADDVLFTLRREVNKYLLEHNDKASGDSLFVVWIGANNYIALPSEIEKTLHDVHTGIVHSLQRLVEKGAKHILVVNLPDLGRTPAAFELGAVGEMTFFAKEHNHLLNRSIDNLRHEYPDVEWLYYDLYQAFEEVIEHSQDYGFTNLTDTCVQFEDNIAQTSVLKMVAAVKSQAKEDVCTGYLFFDLVHPTGLAHKILAEKARLMLDQKGIEFSDSTQTTP</sequence>
<reference evidence="2 3" key="1">
    <citation type="submission" date="2015-11" db="EMBL/GenBank/DDBJ databases">
        <title>Genomic analysis of 38 Legionella species identifies large and diverse effector repertoires.</title>
        <authorList>
            <person name="Burstein D."/>
            <person name="Amaro F."/>
            <person name="Zusman T."/>
            <person name="Lifshitz Z."/>
            <person name="Cohen O."/>
            <person name="Gilbert J.A."/>
            <person name="Pupko T."/>
            <person name="Shuman H.A."/>
            <person name="Segal G."/>
        </authorList>
    </citation>
    <scope>NUCLEOTIDE SEQUENCE [LARGE SCALE GENOMIC DNA]</scope>
    <source>
        <strain evidence="2 3">Lyon 8420412</strain>
    </source>
</reference>
<dbReference type="Pfam" id="PF00657">
    <property type="entry name" value="Lipase_GDSL"/>
    <property type="match status" value="1"/>
</dbReference>
<accession>A0ABR5QY66</accession>
<comment type="similarity">
    <text evidence="1">Belongs to the 'GDSL' lipolytic enzyme family.</text>
</comment>
<dbReference type="Gene3D" id="3.40.50.1110">
    <property type="entry name" value="SGNH hydrolase"/>
    <property type="match status" value="1"/>
</dbReference>